<evidence type="ECO:0000313" key="2">
    <source>
        <dbReference type="Proteomes" id="UP000178977"/>
    </source>
</evidence>
<dbReference type="AlphaFoldDB" id="A0A1G2LF35"/>
<dbReference type="STRING" id="1802281.A3A44_00300"/>
<name>A0A1G2LF35_9BACT</name>
<dbReference type="Proteomes" id="UP000178977">
    <property type="component" value="Unassembled WGS sequence"/>
</dbReference>
<comment type="caution">
    <text evidence="1">The sequence shown here is derived from an EMBL/GenBank/DDBJ whole genome shotgun (WGS) entry which is preliminary data.</text>
</comment>
<accession>A0A1G2LF35</accession>
<sequence length="75" mass="8598">MTCDGFRREIRFAATTDSPPNVGITAHLDRCAVCREWLVAERKFSDRLDTFARRIEQARPSAEGLLARLMKRFGL</sequence>
<dbReference type="EMBL" id="MHQT01000026">
    <property type="protein sequence ID" value="OHA09419.1"/>
    <property type="molecule type" value="Genomic_DNA"/>
</dbReference>
<evidence type="ECO:0008006" key="3">
    <source>
        <dbReference type="Google" id="ProtNLM"/>
    </source>
</evidence>
<gene>
    <name evidence="1" type="ORF">A3A44_00300</name>
</gene>
<protein>
    <recommendedName>
        <fullName evidence="3">Zinc-finger domain-containing protein</fullName>
    </recommendedName>
</protein>
<evidence type="ECO:0000313" key="1">
    <source>
        <dbReference type="EMBL" id="OHA09419.1"/>
    </source>
</evidence>
<reference evidence="1 2" key="1">
    <citation type="journal article" date="2016" name="Nat. Commun.">
        <title>Thousands of microbial genomes shed light on interconnected biogeochemical processes in an aquifer system.</title>
        <authorList>
            <person name="Anantharaman K."/>
            <person name="Brown C.T."/>
            <person name="Hug L.A."/>
            <person name="Sharon I."/>
            <person name="Castelle C.J."/>
            <person name="Probst A.J."/>
            <person name="Thomas B.C."/>
            <person name="Singh A."/>
            <person name="Wilkins M.J."/>
            <person name="Karaoz U."/>
            <person name="Brodie E.L."/>
            <person name="Williams K.H."/>
            <person name="Hubbard S.S."/>
            <person name="Banfield J.F."/>
        </authorList>
    </citation>
    <scope>NUCLEOTIDE SEQUENCE [LARGE SCALE GENOMIC DNA]</scope>
</reference>
<proteinExistence type="predicted"/>
<organism evidence="1 2">
    <name type="scientific">Candidatus Sungbacteria bacterium RIFCSPLOWO2_01_FULL_60_25</name>
    <dbReference type="NCBI Taxonomy" id="1802281"/>
    <lineage>
        <taxon>Bacteria</taxon>
        <taxon>Candidatus Sungiibacteriota</taxon>
    </lineage>
</organism>